<dbReference type="PANTHER" id="PTHR14456">
    <property type="entry name" value="INOSITOL POLYPHOSPHATE KINASE 1"/>
    <property type="match status" value="1"/>
</dbReference>
<evidence type="ECO:0000313" key="8">
    <source>
        <dbReference type="Proteomes" id="UP000011083"/>
    </source>
</evidence>
<gene>
    <name evidence="7" type="ORF">ACA1_071790</name>
</gene>
<evidence type="ECO:0000256" key="4">
    <source>
        <dbReference type="ARBA" id="ARBA00022777"/>
    </source>
</evidence>
<evidence type="ECO:0000256" key="1">
    <source>
        <dbReference type="ARBA" id="ARBA00012023"/>
    </source>
</evidence>
<sequence length="526" mass="58844">MEAKEAGAFVIKGRQSNLEIPSLIEALAKTAAQPQEIQALQALVTESVAQWRYKGEGAAHLVLSYAGGNPTSPLKGQVLRVEKRFKNGEDGGKGPQGSHALHIPADGLMWFQGTPVHVENHELKEYAFVHNVMRPLIGPSYVHPGVPIVMTPAFLGALGAGVEQSRPELRRKDTEIDVDSKFAFLMPDLSLLPHAAPAADADATDGRVAPIICVEIKPKWGFLPYSPLIRAPHSIKTRVCRYCMHQRLKLKKGEIDEISGEPARIRRALMDMLHVPQNNVKIYADGELAYTGSLGGKMKGETTFDLEHLERKMASVFAPADDGSCISTMVDVLCRILHEEKVLPNLRSIQQMDYLDIEGIYYLHKKIKEHGLDALANEWDETTLQLFEGDSEDRERFVEKLKRGQLQEADMVELIRDYLISMTAKDCSIMITLLPVPVPVPDPHHQPSHTSGERVVEENGRRYAFRVAVVDVDPKPVQNIPYWYRLDQEIVDHFIAQERQLQESSNATTHTTPRCLFEHHTTTGAF</sequence>
<evidence type="ECO:0000256" key="5">
    <source>
        <dbReference type="ARBA" id="ARBA00022840"/>
    </source>
</evidence>
<dbReference type="OrthoDB" id="272370at2759"/>
<dbReference type="Pfam" id="PF06090">
    <property type="entry name" value="Ins_P5_2-kin"/>
    <property type="match status" value="1"/>
</dbReference>
<dbReference type="Gene3D" id="3.30.200.110">
    <property type="entry name" value="Inositol-pentakisphosphate 2-kinase, N-lobe"/>
    <property type="match status" value="1"/>
</dbReference>
<name>L8HEA4_ACACF</name>
<dbReference type="GO" id="GO:0005524">
    <property type="term" value="F:ATP binding"/>
    <property type="evidence" value="ECO:0007669"/>
    <property type="project" value="UniProtKB-KW"/>
</dbReference>
<dbReference type="GO" id="GO:0035299">
    <property type="term" value="F:inositol-1,3,4,5,6-pentakisphosphate 2-kinase activity"/>
    <property type="evidence" value="ECO:0007669"/>
    <property type="project" value="UniProtKB-EC"/>
</dbReference>
<dbReference type="EMBL" id="KB007857">
    <property type="protein sequence ID" value="ELR23557.1"/>
    <property type="molecule type" value="Genomic_DNA"/>
</dbReference>
<dbReference type="EC" id="2.7.1.158" evidence="1 6"/>
<keyword evidence="8" id="KW-1185">Reference proteome</keyword>
<keyword evidence="2 6" id="KW-0808">Transferase</keyword>
<accession>L8HEA4</accession>
<reference evidence="7 8" key="1">
    <citation type="journal article" date="2013" name="Genome Biol.">
        <title>Genome of Acanthamoeba castellanii highlights extensive lateral gene transfer and early evolution of tyrosine kinase signaling.</title>
        <authorList>
            <person name="Clarke M."/>
            <person name="Lohan A.J."/>
            <person name="Liu B."/>
            <person name="Lagkouvardos I."/>
            <person name="Roy S."/>
            <person name="Zafar N."/>
            <person name="Bertelli C."/>
            <person name="Schilde C."/>
            <person name="Kianianmomeni A."/>
            <person name="Burglin T.R."/>
            <person name="Frech C."/>
            <person name="Turcotte B."/>
            <person name="Kopec K.O."/>
            <person name="Synnott J.M."/>
            <person name="Choo C."/>
            <person name="Paponov I."/>
            <person name="Finkler A."/>
            <person name="Soon Heng Tan C."/>
            <person name="Hutchins A.P."/>
            <person name="Weinmeier T."/>
            <person name="Rattei T."/>
            <person name="Chu J.S."/>
            <person name="Gimenez G."/>
            <person name="Irimia M."/>
            <person name="Rigden D.J."/>
            <person name="Fitzpatrick D.A."/>
            <person name="Lorenzo-Morales J."/>
            <person name="Bateman A."/>
            <person name="Chiu C.H."/>
            <person name="Tang P."/>
            <person name="Hegemann P."/>
            <person name="Fromm H."/>
            <person name="Raoult D."/>
            <person name="Greub G."/>
            <person name="Miranda-Saavedra D."/>
            <person name="Chen N."/>
            <person name="Nash P."/>
            <person name="Ginger M.L."/>
            <person name="Horn M."/>
            <person name="Schaap P."/>
            <person name="Caler L."/>
            <person name="Loftus B."/>
        </authorList>
    </citation>
    <scope>NUCLEOTIDE SEQUENCE [LARGE SCALE GENOMIC DNA]</scope>
    <source>
        <strain evidence="7 8">Neff</strain>
    </source>
</reference>
<dbReference type="GO" id="GO:0005634">
    <property type="term" value="C:nucleus"/>
    <property type="evidence" value="ECO:0007669"/>
    <property type="project" value="TreeGrafter"/>
</dbReference>
<dbReference type="GO" id="GO:0032958">
    <property type="term" value="P:inositol phosphate biosynthetic process"/>
    <property type="evidence" value="ECO:0007669"/>
    <property type="project" value="TreeGrafter"/>
</dbReference>
<dbReference type="InterPro" id="IPR009286">
    <property type="entry name" value="Ins_P5_2-kin"/>
</dbReference>
<organism evidence="7 8">
    <name type="scientific">Acanthamoeba castellanii (strain ATCC 30010 / Neff)</name>
    <dbReference type="NCBI Taxonomy" id="1257118"/>
    <lineage>
        <taxon>Eukaryota</taxon>
        <taxon>Amoebozoa</taxon>
        <taxon>Discosea</taxon>
        <taxon>Longamoebia</taxon>
        <taxon>Centramoebida</taxon>
        <taxon>Acanthamoebidae</taxon>
        <taxon>Acanthamoeba</taxon>
    </lineage>
</organism>
<keyword evidence="5 6" id="KW-0067">ATP-binding</keyword>
<dbReference type="VEuPathDB" id="AmoebaDB:ACA1_071790"/>
<protein>
    <recommendedName>
        <fullName evidence="1 6">Inositol-pentakisphosphate 2-kinase</fullName>
        <ecNumber evidence="1 6">2.7.1.158</ecNumber>
    </recommendedName>
</protein>
<proteinExistence type="predicted"/>
<dbReference type="Proteomes" id="UP000011083">
    <property type="component" value="Unassembled WGS sequence"/>
</dbReference>
<evidence type="ECO:0000256" key="6">
    <source>
        <dbReference type="RuleBase" id="RU364126"/>
    </source>
</evidence>
<keyword evidence="4 6" id="KW-0418">Kinase</keyword>
<dbReference type="PANTHER" id="PTHR14456:SF2">
    <property type="entry name" value="INOSITOL-PENTAKISPHOSPHATE 2-KINASE"/>
    <property type="match status" value="1"/>
</dbReference>
<evidence type="ECO:0000313" key="7">
    <source>
        <dbReference type="EMBL" id="ELR23557.1"/>
    </source>
</evidence>
<keyword evidence="3 6" id="KW-0547">Nucleotide-binding</keyword>
<dbReference type="InterPro" id="IPR043001">
    <property type="entry name" value="IP5_2-K_N_lobe"/>
</dbReference>
<evidence type="ECO:0000256" key="2">
    <source>
        <dbReference type="ARBA" id="ARBA00022679"/>
    </source>
</evidence>
<evidence type="ECO:0000256" key="3">
    <source>
        <dbReference type="ARBA" id="ARBA00022741"/>
    </source>
</evidence>
<comment type="function">
    <text evidence="6">Phosphorylates Ins(1,3,4,5,6)P5 at position 2 to form Ins(1,2,3,4,5,6)P6 (InsP6 or phytate).</text>
</comment>
<comment type="domain">
    <text evidence="6">The EXKPK motif is conserved in inositol-pentakisphosphate 2-kinases of both family 1 and 2.</text>
</comment>
<comment type="catalytic activity">
    <reaction evidence="6">
        <text>1D-myo-inositol 1,3,4,5,6-pentakisphosphate + ATP = 1D-myo-inositol hexakisphosphate + ADP + H(+)</text>
        <dbReference type="Rhea" id="RHEA:20313"/>
        <dbReference type="ChEBI" id="CHEBI:15378"/>
        <dbReference type="ChEBI" id="CHEBI:30616"/>
        <dbReference type="ChEBI" id="CHEBI:57733"/>
        <dbReference type="ChEBI" id="CHEBI:58130"/>
        <dbReference type="ChEBI" id="CHEBI:456216"/>
        <dbReference type="EC" id="2.7.1.158"/>
    </reaction>
</comment>
<dbReference type="OMA" id="HRQHCIV"/>
<dbReference type="STRING" id="1257118.L8HEA4"/>
<dbReference type="RefSeq" id="XP_004353085.1">
    <property type="nucleotide sequence ID" value="XM_004353033.1"/>
</dbReference>
<dbReference type="GeneID" id="14924538"/>
<dbReference type="AlphaFoldDB" id="L8HEA4"/>
<dbReference type="KEGG" id="acan:ACA1_071790"/>